<dbReference type="KEGG" id="vde:111247189"/>
<keyword evidence="5" id="KW-1185">Reference proteome</keyword>
<dbReference type="EnsemblMetazoa" id="XM_022797840">
    <property type="protein sequence ID" value="XP_022653575"/>
    <property type="gene ID" value="LOC111247189"/>
</dbReference>
<keyword evidence="3" id="KW-0732">Signal</keyword>
<feature type="transmembrane region" description="Helical" evidence="2">
    <location>
        <begin position="379"/>
        <end position="399"/>
    </location>
</feature>
<dbReference type="AlphaFoldDB" id="A0A7M7JKI7"/>
<feature type="signal peptide" evidence="3">
    <location>
        <begin position="1"/>
        <end position="18"/>
    </location>
</feature>
<dbReference type="OrthoDB" id="10675297at2759"/>
<name>A0A7M7JKI7_VARDE</name>
<dbReference type="InParanoid" id="A0A7M7JKI7"/>
<sequence length="408" mass="45697">MLHIFILLAFAVAPLTQPGLTVVSGEYSSNPLRVEQTGSQYRQPRRSRRSASDASHYLGHGRPPKFSVHFDQEELISDGFAKRRLEALKDLVSLQFRSQIIEDNKPRAVVRKKAPLFHRNKHSELKDFHNYEQDFDLSYTTDYKDLTAEGPEDASDGGVAQGENSQNNIPEKLAIILQTAANTRWRPRIFHSIRTASSTSKPETLVSTRGSKNELKQTPTTEVESLILGSSSEHFGDKSSNLSILLKQLSSGANSPLTTWSKKGRLRSNDSQDTNHSRPQFVLYAPTTNGSAKTQDEPQTPNDNVFPILGAILKIGALPSGTQQAIGWYLIHASYIDIVALKNDRGKVVWMDLQVSYEDPERPKNQASRPLKIAFDKRVLLPITLAMLPIGLIWIGRYIELMGWWNAP</sequence>
<feature type="chain" id="PRO_5029493395" evidence="3">
    <location>
        <begin position="19"/>
        <end position="408"/>
    </location>
</feature>
<feature type="compositionally biased region" description="Basic and acidic residues" evidence="1">
    <location>
        <begin position="267"/>
        <end position="276"/>
    </location>
</feature>
<evidence type="ECO:0000313" key="4">
    <source>
        <dbReference type="EnsemblMetazoa" id="XP_022653575"/>
    </source>
</evidence>
<evidence type="ECO:0000256" key="3">
    <source>
        <dbReference type="SAM" id="SignalP"/>
    </source>
</evidence>
<keyword evidence="2" id="KW-0812">Transmembrane</keyword>
<reference evidence="4" key="1">
    <citation type="submission" date="2021-01" db="UniProtKB">
        <authorList>
            <consortium name="EnsemblMetazoa"/>
        </authorList>
    </citation>
    <scope>IDENTIFICATION</scope>
</reference>
<evidence type="ECO:0000256" key="1">
    <source>
        <dbReference type="SAM" id="MobiDB-lite"/>
    </source>
</evidence>
<dbReference type="Proteomes" id="UP000594260">
    <property type="component" value="Unplaced"/>
</dbReference>
<keyword evidence="2" id="KW-0472">Membrane</keyword>
<evidence type="ECO:0000256" key="2">
    <source>
        <dbReference type="SAM" id="Phobius"/>
    </source>
</evidence>
<dbReference type="RefSeq" id="XP_022653575.1">
    <property type="nucleotide sequence ID" value="XM_022797840.1"/>
</dbReference>
<feature type="region of interest" description="Disordered" evidence="1">
    <location>
        <begin position="33"/>
        <end position="64"/>
    </location>
</feature>
<keyword evidence="2" id="KW-1133">Transmembrane helix</keyword>
<organism evidence="4 5">
    <name type="scientific">Varroa destructor</name>
    <name type="common">Honeybee mite</name>
    <dbReference type="NCBI Taxonomy" id="109461"/>
    <lineage>
        <taxon>Eukaryota</taxon>
        <taxon>Metazoa</taxon>
        <taxon>Ecdysozoa</taxon>
        <taxon>Arthropoda</taxon>
        <taxon>Chelicerata</taxon>
        <taxon>Arachnida</taxon>
        <taxon>Acari</taxon>
        <taxon>Parasitiformes</taxon>
        <taxon>Mesostigmata</taxon>
        <taxon>Gamasina</taxon>
        <taxon>Dermanyssoidea</taxon>
        <taxon>Varroidae</taxon>
        <taxon>Varroa</taxon>
    </lineage>
</organism>
<evidence type="ECO:0000313" key="5">
    <source>
        <dbReference type="Proteomes" id="UP000594260"/>
    </source>
</evidence>
<proteinExistence type="predicted"/>
<feature type="region of interest" description="Disordered" evidence="1">
    <location>
        <begin position="196"/>
        <end position="220"/>
    </location>
</feature>
<feature type="region of interest" description="Disordered" evidence="1">
    <location>
        <begin position="146"/>
        <end position="166"/>
    </location>
</feature>
<feature type="region of interest" description="Disordered" evidence="1">
    <location>
        <begin position="257"/>
        <end position="281"/>
    </location>
</feature>
<dbReference type="GeneID" id="111247189"/>
<protein>
    <submittedName>
        <fullName evidence="4">Uncharacterized protein</fullName>
    </submittedName>
</protein>
<accession>A0A7M7JKI7</accession>